<dbReference type="PROSITE" id="PS01124">
    <property type="entry name" value="HTH_ARAC_FAMILY_2"/>
    <property type="match status" value="1"/>
</dbReference>
<evidence type="ECO:0000256" key="1">
    <source>
        <dbReference type="ARBA" id="ARBA00023015"/>
    </source>
</evidence>
<dbReference type="PROSITE" id="PS00041">
    <property type="entry name" value="HTH_ARAC_FAMILY_1"/>
    <property type="match status" value="1"/>
</dbReference>
<dbReference type="SMART" id="SM00342">
    <property type="entry name" value="HTH_ARAC"/>
    <property type="match status" value="1"/>
</dbReference>
<evidence type="ECO:0000313" key="6">
    <source>
        <dbReference type="Proteomes" id="UP000198415"/>
    </source>
</evidence>
<dbReference type="GO" id="GO:0003700">
    <property type="term" value="F:DNA-binding transcription factor activity"/>
    <property type="evidence" value="ECO:0007669"/>
    <property type="project" value="InterPro"/>
</dbReference>
<keyword evidence="2" id="KW-0238">DNA-binding</keyword>
<dbReference type="Pfam" id="PF01965">
    <property type="entry name" value="DJ-1_PfpI"/>
    <property type="match status" value="1"/>
</dbReference>
<feature type="domain" description="HTH araC/xylS-type" evidence="4">
    <location>
        <begin position="212"/>
        <end position="310"/>
    </location>
</feature>
<dbReference type="InterPro" id="IPR052158">
    <property type="entry name" value="INH-QAR"/>
</dbReference>
<dbReference type="InterPro" id="IPR029062">
    <property type="entry name" value="Class_I_gatase-like"/>
</dbReference>
<dbReference type="Gene3D" id="3.40.50.880">
    <property type="match status" value="1"/>
</dbReference>
<protein>
    <submittedName>
        <fullName evidence="5">Transcriptional regulator, AraC family with amidase-like domain</fullName>
    </submittedName>
</protein>
<dbReference type="InterPro" id="IPR009057">
    <property type="entry name" value="Homeodomain-like_sf"/>
</dbReference>
<gene>
    <name evidence="5" type="ORF">SAMN06264365_104426</name>
</gene>
<evidence type="ECO:0000256" key="3">
    <source>
        <dbReference type="ARBA" id="ARBA00023163"/>
    </source>
</evidence>
<reference evidence="5 6" key="1">
    <citation type="submission" date="2017-06" db="EMBL/GenBank/DDBJ databases">
        <authorList>
            <person name="Kim H.J."/>
            <person name="Triplett B.A."/>
        </authorList>
    </citation>
    <scope>NUCLEOTIDE SEQUENCE [LARGE SCALE GENOMIC DNA]</scope>
    <source>
        <strain evidence="5 6">DSM 43151</strain>
    </source>
</reference>
<accession>A0A238YBW1</accession>
<sequence length="327" mass="35242">MLGYSGAHALDIAGPVDVFDTASRLLDRPGDGYRIEVVSPGEPRVRTCSGLAIETAALETGDGAIDILLVPGGWGLDDALADRTLVSWIGRAATRSRRVASVCGGAFLLAEAGLLNGRRATTHWVKSAEMARRYPEVVVDPNPIFISDGPFITSAGVSTGIDMSLALVEEDHGAEFALLVARYLVLYLKRPGGQAQFSDVLDAQLAEHTPIRTAQEWILNQLGNPLLVADVAERANMSPRNFARVFRREVGITPGQYIERARISHARGLLESTDLLVGAVARRCGFTAVETFVRAFGKLLGTTPTDYRNRFQTLGSAGLVLDAERTR</sequence>
<dbReference type="CDD" id="cd03137">
    <property type="entry name" value="GATase1_AraC_1"/>
    <property type="match status" value="1"/>
</dbReference>
<dbReference type="PANTHER" id="PTHR43130">
    <property type="entry name" value="ARAC-FAMILY TRANSCRIPTIONAL REGULATOR"/>
    <property type="match status" value="1"/>
</dbReference>
<dbReference type="InterPro" id="IPR002818">
    <property type="entry name" value="DJ-1/PfpI"/>
</dbReference>
<dbReference type="AlphaFoldDB" id="A0A238YBW1"/>
<dbReference type="SUPFAM" id="SSF52317">
    <property type="entry name" value="Class I glutamine amidotransferase-like"/>
    <property type="match status" value="1"/>
</dbReference>
<evidence type="ECO:0000256" key="2">
    <source>
        <dbReference type="ARBA" id="ARBA00023125"/>
    </source>
</evidence>
<evidence type="ECO:0000259" key="4">
    <source>
        <dbReference type="PROSITE" id="PS01124"/>
    </source>
</evidence>
<keyword evidence="6" id="KW-1185">Reference proteome</keyword>
<dbReference type="Proteomes" id="UP000198415">
    <property type="component" value="Unassembled WGS sequence"/>
</dbReference>
<dbReference type="InterPro" id="IPR018062">
    <property type="entry name" value="HTH_AraC-typ_CS"/>
</dbReference>
<keyword evidence="1" id="KW-0805">Transcription regulation</keyword>
<dbReference type="InterPro" id="IPR018060">
    <property type="entry name" value="HTH_AraC"/>
</dbReference>
<dbReference type="EMBL" id="FZNR01000004">
    <property type="protein sequence ID" value="SNR68452.1"/>
    <property type="molecule type" value="Genomic_DNA"/>
</dbReference>
<evidence type="ECO:0000313" key="5">
    <source>
        <dbReference type="EMBL" id="SNR68452.1"/>
    </source>
</evidence>
<dbReference type="SUPFAM" id="SSF46689">
    <property type="entry name" value="Homeodomain-like"/>
    <property type="match status" value="2"/>
</dbReference>
<proteinExistence type="predicted"/>
<organism evidence="5 6">
    <name type="scientific">Actinoplanes regularis</name>
    <dbReference type="NCBI Taxonomy" id="52697"/>
    <lineage>
        <taxon>Bacteria</taxon>
        <taxon>Bacillati</taxon>
        <taxon>Actinomycetota</taxon>
        <taxon>Actinomycetes</taxon>
        <taxon>Micromonosporales</taxon>
        <taxon>Micromonosporaceae</taxon>
        <taxon>Actinoplanes</taxon>
    </lineage>
</organism>
<keyword evidence="3" id="KW-0804">Transcription</keyword>
<dbReference type="GO" id="GO:0043565">
    <property type="term" value="F:sequence-specific DNA binding"/>
    <property type="evidence" value="ECO:0007669"/>
    <property type="project" value="InterPro"/>
</dbReference>
<name>A0A238YBW1_9ACTN</name>
<dbReference type="Gene3D" id="1.10.10.60">
    <property type="entry name" value="Homeodomain-like"/>
    <property type="match status" value="2"/>
</dbReference>
<dbReference type="Pfam" id="PF12833">
    <property type="entry name" value="HTH_18"/>
    <property type="match status" value="1"/>
</dbReference>
<dbReference type="PANTHER" id="PTHR43130:SF3">
    <property type="entry name" value="HTH-TYPE TRANSCRIPTIONAL REGULATOR RV1931C"/>
    <property type="match status" value="1"/>
</dbReference>